<feature type="non-terminal residue" evidence="1">
    <location>
        <position position="128"/>
    </location>
</feature>
<reference evidence="1 2" key="1">
    <citation type="journal article" date="2020" name="Fungal Divers.">
        <title>Resolving the Mortierellaceae phylogeny through synthesis of multi-gene phylogenetics and phylogenomics.</title>
        <authorList>
            <person name="Vandepol N."/>
            <person name="Liber J."/>
            <person name="Desiro A."/>
            <person name="Na H."/>
            <person name="Kennedy M."/>
            <person name="Barry K."/>
            <person name="Grigoriev I.V."/>
            <person name="Miller A.N."/>
            <person name="O'Donnell K."/>
            <person name="Stajich J.E."/>
            <person name="Bonito G."/>
        </authorList>
    </citation>
    <scope>NUCLEOTIDE SEQUENCE [LARGE SCALE GENOMIC DNA]</scope>
    <source>
        <strain evidence="1 2">AD045</strain>
    </source>
</reference>
<keyword evidence="2" id="KW-1185">Reference proteome</keyword>
<sequence length="128" mass="14202">MQVGIYHGDGDVNRDMLLEGPLDQRDGPLTNLRTFGPGKIYQDTSVDDIVAIFAHCPNIDHLHLPNISERSDVERIARTIVSAFPRLSSLYLYDDYLYKNSGGCNGNRNVALSNSILKLMPAQQAAKI</sequence>
<proteinExistence type="predicted"/>
<organism evidence="1 2">
    <name type="scientific">Linnemannia gamsii</name>
    <dbReference type="NCBI Taxonomy" id="64522"/>
    <lineage>
        <taxon>Eukaryota</taxon>
        <taxon>Fungi</taxon>
        <taxon>Fungi incertae sedis</taxon>
        <taxon>Mucoromycota</taxon>
        <taxon>Mortierellomycotina</taxon>
        <taxon>Mortierellomycetes</taxon>
        <taxon>Mortierellales</taxon>
        <taxon>Mortierellaceae</taxon>
        <taxon>Linnemannia</taxon>
    </lineage>
</organism>
<dbReference type="EMBL" id="JAAAIM010003296">
    <property type="protein sequence ID" value="KAG0268240.1"/>
    <property type="molecule type" value="Genomic_DNA"/>
</dbReference>
<name>A0ABQ7JGJ9_9FUNG</name>
<gene>
    <name evidence="1" type="ORF">BGZ96_006733</name>
</gene>
<accession>A0ABQ7JGJ9</accession>
<protein>
    <submittedName>
        <fullName evidence="1">Uncharacterized protein</fullName>
    </submittedName>
</protein>
<evidence type="ECO:0000313" key="2">
    <source>
        <dbReference type="Proteomes" id="UP001194696"/>
    </source>
</evidence>
<evidence type="ECO:0000313" key="1">
    <source>
        <dbReference type="EMBL" id="KAG0268240.1"/>
    </source>
</evidence>
<comment type="caution">
    <text evidence="1">The sequence shown here is derived from an EMBL/GenBank/DDBJ whole genome shotgun (WGS) entry which is preliminary data.</text>
</comment>
<dbReference type="Proteomes" id="UP001194696">
    <property type="component" value="Unassembled WGS sequence"/>
</dbReference>